<keyword evidence="3" id="KW-0732">Signal</keyword>
<accession>A0A4V3C595</accession>
<evidence type="ECO:0000256" key="3">
    <source>
        <dbReference type="ARBA" id="ARBA00022729"/>
    </source>
</evidence>
<evidence type="ECO:0000259" key="7">
    <source>
        <dbReference type="Pfam" id="PF14322"/>
    </source>
</evidence>
<evidence type="ECO:0000256" key="2">
    <source>
        <dbReference type="ARBA" id="ARBA00006275"/>
    </source>
</evidence>
<dbReference type="Pfam" id="PF14322">
    <property type="entry name" value="SusD-like_3"/>
    <property type="match status" value="1"/>
</dbReference>
<dbReference type="AlphaFoldDB" id="A0A4V3C595"/>
<organism evidence="8 9">
    <name type="scientific">Sediminibacterium goheungense</name>
    <dbReference type="NCBI Taxonomy" id="1086393"/>
    <lineage>
        <taxon>Bacteria</taxon>
        <taxon>Pseudomonadati</taxon>
        <taxon>Bacteroidota</taxon>
        <taxon>Chitinophagia</taxon>
        <taxon>Chitinophagales</taxon>
        <taxon>Chitinophagaceae</taxon>
        <taxon>Sediminibacterium</taxon>
    </lineage>
</organism>
<evidence type="ECO:0000256" key="5">
    <source>
        <dbReference type="ARBA" id="ARBA00023237"/>
    </source>
</evidence>
<name>A0A4V3C595_9BACT</name>
<keyword evidence="4" id="KW-0472">Membrane</keyword>
<dbReference type="PROSITE" id="PS51257">
    <property type="entry name" value="PROKAR_LIPOPROTEIN"/>
    <property type="match status" value="1"/>
</dbReference>
<evidence type="ECO:0000259" key="6">
    <source>
        <dbReference type="Pfam" id="PF07980"/>
    </source>
</evidence>
<gene>
    <name evidence="8" type="ORF">BC659_1040</name>
</gene>
<keyword evidence="5" id="KW-0998">Cell outer membrane</keyword>
<comment type="caution">
    <text evidence="8">The sequence shown here is derived from an EMBL/GenBank/DDBJ whole genome shotgun (WGS) entry which is preliminary data.</text>
</comment>
<dbReference type="EMBL" id="SNWP01000010">
    <property type="protein sequence ID" value="TDO28958.1"/>
    <property type="molecule type" value="Genomic_DNA"/>
</dbReference>
<dbReference type="SUPFAM" id="SSF48452">
    <property type="entry name" value="TPR-like"/>
    <property type="match status" value="1"/>
</dbReference>
<evidence type="ECO:0000313" key="9">
    <source>
        <dbReference type="Proteomes" id="UP000295741"/>
    </source>
</evidence>
<dbReference type="InterPro" id="IPR011990">
    <property type="entry name" value="TPR-like_helical_dom_sf"/>
</dbReference>
<comment type="subcellular location">
    <subcellularLocation>
        <location evidence="1">Cell outer membrane</location>
    </subcellularLocation>
</comment>
<dbReference type="InterPro" id="IPR033985">
    <property type="entry name" value="SusD-like_N"/>
</dbReference>
<dbReference type="InterPro" id="IPR012944">
    <property type="entry name" value="SusD_RagB_dom"/>
</dbReference>
<dbReference type="Gene3D" id="1.25.40.390">
    <property type="match status" value="1"/>
</dbReference>
<sequence length="480" mass="52802">MKKTKILILSAMLVSTLFSCQKLVEIKETDLIAGDVALKTITNNEQGIIGAYAAMNVEMGILLNAVFADEVVTADFYNAATVHEWQYTSTDISIRDSYTAFNLYYRIIDRVNRVLAALPTATAANATDEAKRSRLRGEALFLRAFCHFELYRYYSNSAVGTDLAMAYMETPSLQPQARITVAPYFQKLKADLAAAKPLLPTDFSGTNVYRATQAAASALQARTALYLKEWNDAVTFSTEYINAVPLASRANFPGIWTDANSSETAFKLSRTASLGGRIGSLWRATSASASNIGGITWTISQKLWNMYDQANDIRFSSYAKDEPLLVGSGRKYTRLITKYAGTAYGTAAENVADAKVFRTAEMYLIRAEARAENNDLVGAAADLNALRAARINGYTPVVLASKDAAISAIMDERFKELAYEGHRFWDLKRRNLPVVRITADLPQVNAATTLPAGNFRFLLPIPNAEIQANPVIQQNPGYTN</sequence>
<dbReference type="Pfam" id="PF07980">
    <property type="entry name" value="SusD_RagB"/>
    <property type="match status" value="1"/>
</dbReference>
<feature type="domain" description="RagB/SusD" evidence="6">
    <location>
        <begin position="332"/>
        <end position="478"/>
    </location>
</feature>
<comment type="similarity">
    <text evidence="2">Belongs to the SusD family.</text>
</comment>
<dbReference type="RefSeq" id="WP_162847355.1">
    <property type="nucleotide sequence ID" value="NZ_SNWP01000010.1"/>
</dbReference>
<reference evidence="8 9" key="1">
    <citation type="submission" date="2019-03" db="EMBL/GenBank/DDBJ databases">
        <title>Genomic Encyclopedia of Archaeal and Bacterial Type Strains, Phase II (KMG-II): from individual species to whole genera.</title>
        <authorList>
            <person name="Goeker M."/>
        </authorList>
    </citation>
    <scope>NUCLEOTIDE SEQUENCE [LARGE SCALE GENOMIC DNA]</scope>
    <source>
        <strain evidence="8 9">DSM 28323</strain>
    </source>
</reference>
<keyword evidence="9" id="KW-1185">Reference proteome</keyword>
<dbReference type="GO" id="GO:0009279">
    <property type="term" value="C:cell outer membrane"/>
    <property type="evidence" value="ECO:0007669"/>
    <property type="project" value="UniProtKB-SubCell"/>
</dbReference>
<evidence type="ECO:0000313" key="8">
    <source>
        <dbReference type="EMBL" id="TDO28958.1"/>
    </source>
</evidence>
<feature type="domain" description="SusD-like N-terminal" evidence="7">
    <location>
        <begin position="66"/>
        <end position="224"/>
    </location>
</feature>
<evidence type="ECO:0000256" key="1">
    <source>
        <dbReference type="ARBA" id="ARBA00004442"/>
    </source>
</evidence>
<protein>
    <submittedName>
        <fullName evidence="8">Putative outer membrane starch-binding protein</fullName>
    </submittedName>
</protein>
<proteinExistence type="inferred from homology"/>
<evidence type="ECO:0000256" key="4">
    <source>
        <dbReference type="ARBA" id="ARBA00023136"/>
    </source>
</evidence>
<dbReference type="Proteomes" id="UP000295741">
    <property type="component" value="Unassembled WGS sequence"/>
</dbReference>